<feature type="coiled-coil region" evidence="6">
    <location>
        <begin position="437"/>
        <end position="464"/>
    </location>
</feature>
<dbReference type="Pfam" id="PF00400">
    <property type="entry name" value="WD40"/>
    <property type="match status" value="2"/>
</dbReference>
<evidence type="ECO:0000256" key="5">
    <source>
        <dbReference type="RuleBase" id="RU369067"/>
    </source>
</evidence>
<dbReference type="OrthoDB" id="756370at2759"/>
<evidence type="ECO:0000313" key="7">
    <source>
        <dbReference type="EMBL" id="KAB5594826.1"/>
    </source>
</evidence>
<dbReference type="PROSITE" id="PS00678">
    <property type="entry name" value="WD_REPEATS_1"/>
    <property type="match status" value="1"/>
</dbReference>
<evidence type="ECO:0000256" key="3">
    <source>
        <dbReference type="ARBA" id="ARBA00022737"/>
    </source>
</evidence>
<name>A0A5N5QUH4_9AGAM</name>
<keyword evidence="3" id="KW-0677">Repeat</keyword>
<keyword evidence="2 4" id="KW-0853">WD repeat</keyword>
<protein>
    <recommendedName>
        <fullName evidence="5">Pre-rRNA-processing protein IPI3</fullName>
    </recommendedName>
</protein>
<keyword evidence="5" id="KW-0539">Nucleus</keyword>
<keyword evidence="5" id="KW-0698">rRNA processing</keyword>
<dbReference type="PANTHER" id="PTHR18763">
    <property type="entry name" value="WD-REPEAT PROTEIN 18"/>
    <property type="match status" value="1"/>
</dbReference>
<comment type="caution">
    <text evidence="7">The sequence shown here is derived from an EMBL/GenBank/DDBJ whole genome shotgun (WGS) entry which is preliminary data.</text>
</comment>
<keyword evidence="6" id="KW-0175">Coiled coil</keyword>
<dbReference type="GO" id="GO:0005656">
    <property type="term" value="C:nuclear pre-replicative complex"/>
    <property type="evidence" value="ECO:0007669"/>
    <property type="project" value="TreeGrafter"/>
</dbReference>
<comment type="similarity">
    <text evidence="1 5">Belongs to the WD repeat IPI3/WDR18 family.</text>
</comment>
<dbReference type="GO" id="GO:0006261">
    <property type="term" value="P:DNA-templated DNA replication"/>
    <property type="evidence" value="ECO:0007669"/>
    <property type="project" value="TreeGrafter"/>
</dbReference>
<dbReference type="InterPro" id="IPR045227">
    <property type="entry name" value="WDR18/Ipi3/RID3"/>
</dbReference>
<gene>
    <name evidence="7" type="ORF">CTheo_1805</name>
</gene>
<dbReference type="InterPro" id="IPR001680">
    <property type="entry name" value="WD40_rpt"/>
</dbReference>
<reference evidence="7 8" key="1">
    <citation type="journal article" date="2019" name="Fungal Biol. Biotechnol.">
        <title>Draft genome sequence of fastidious pathogen Ceratobasidium theobromae, which causes vascular-streak dieback in Theobroma cacao.</title>
        <authorList>
            <person name="Ali S.S."/>
            <person name="Asman A."/>
            <person name="Shao J."/>
            <person name="Firmansyah A.P."/>
            <person name="Susilo A.W."/>
            <person name="Rosmana A."/>
            <person name="McMahon P."/>
            <person name="Junaid M."/>
            <person name="Guest D."/>
            <person name="Kheng T.Y."/>
            <person name="Meinhardt L.W."/>
            <person name="Bailey B.A."/>
        </authorList>
    </citation>
    <scope>NUCLEOTIDE SEQUENCE [LARGE SCALE GENOMIC DNA]</scope>
    <source>
        <strain evidence="7 8">CT2</strain>
    </source>
</reference>
<dbReference type="PANTHER" id="PTHR18763:SF0">
    <property type="entry name" value="WD REPEAT-CONTAINING PROTEIN 18"/>
    <property type="match status" value="1"/>
</dbReference>
<comment type="function">
    <text evidence="5">Component of the RIX1 complex required for processing of ITS2 sequences from 35S pre-rRNA.</text>
</comment>
<dbReference type="PROSITE" id="PS50294">
    <property type="entry name" value="WD_REPEATS_REGION"/>
    <property type="match status" value="1"/>
</dbReference>
<dbReference type="GO" id="GO:0120330">
    <property type="term" value="C:rixosome complex"/>
    <property type="evidence" value="ECO:0007669"/>
    <property type="project" value="UniProtKB-UniRule"/>
</dbReference>
<evidence type="ECO:0000256" key="6">
    <source>
        <dbReference type="SAM" id="Coils"/>
    </source>
</evidence>
<dbReference type="PROSITE" id="PS50082">
    <property type="entry name" value="WD_REPEATS_2"/>
    <property type="match status" value="2"/>
</dbReference>
<keyword evidence="8" id="KW-1185">Reference proteome</keyword>
<feature type="repeat" description="WD" evidence="4">
    <location>
        <begin position="125"/>
        <end position="160"/>
    </location>
</feature>
<dbReference type="Proteomes" id="UP000383932">
    <property type="component" value="Unassembled WGS sequence"/>
</dbReference>
<dbReference type="AlphaFoldDB" id="A0A5N5QUH4"/>
<feature type="repeat" description="WD" evidence="4">
    <location>
        <begin position="199"/>
        <end position="215"/>
    </location>
</feature>
<evidence type="ECO:0000256" key="1">
    <source>
        <dbReference type="ARBA" id="ARBA00010143"/>
    </source>
</evidence>
<dbReference type="InterPro" id="IPR019775">
    <property type="entry name" value="WD40_repeat_CS"/>
</dbReference>
<dbReference type="GO" id="GO:0006364">
    <property type="term" value="P:rRNA processing"/>
    <property type="evidence" value="ECO:0007669"/>
    <property type="project" value="UniProtKB-UniRule"/>
</dbReference>
<comment type="subunit">
    <text evidence="5">Component of the RIX1 complex, composed of IPI1, RIX1/IPI2 and IPI3 in a 1:2:2 stoichiometry. The complex interacts (via RIX1) with MDN1 (via its hexameric AAA ATPase ring) and the pre-60S ribosome particles.</text>
</comment>
<evidence type="ECO:0000256" key="2">
    <source>
        <dbReference type="ARBA" id="ARBA00022574"/>
    </source>
</evidence>
<sequence length="517" mass="55766">MKLQETLLCGLCPGTPGSGSGHLALHELKTGATLATYKQSTSGVHRTSVVESQHGQGGFIISSQVDKPILNVYHFQKDQLAQRIVLPEKASCVASDVRGVLCAAGTPNGRIYLWECASGIMLNSWEAHFRGVHALKFTSDGAAIVSASEDSGVSVWSVASLVDNQLQHELPVPYCILSDHTLPILDVVCGVGLFPDCRLVTCSQDHTVKIWDLSSLSRPLLATFTFPHAIQAIVMDRAQRIIFASSASGDIYRIDLFKPSGDRRVDTAMVDITGDPSRVVPLAEHGQPDIAVGRAVGALAISYTSTLLLVGTVSGAILVYDLESHQLLRSITTHSDKGLSVAYLQCMLKPIDLQGHTTITDSGVSNRESIPLRPVVPFQRMRDARAREIHQVMVMIPPRLKSRFPSTNSNSDAELLSGQAYFLGSQSRDIGQSEVGQNNSGARVRELEAEIAQLRAALGQAKGINDSMWETMVNTILPKTNNPTLGSKEAATDLMVVDNVLESAKAGDGRKRARKTN</sequence>
<dbReference type="InterPro" id="IPR015943">
    <property type="entry name" value="WD40/YVTN_repeat-like_dom_sf"/>
</dbReference>
<proteinExistence type="inferred from homology"/>
<comment type="subcellular location">
    <subcellularLocation>
        <location evidence="5">Nucleus</location>
    </subcellularLocation>
</comment>
<dbReference type="InterPro" id="IPR036322">
    <property type="entry name" value="WD40_repeat_dom_sf"/>
</dbReference>
<evidence type="ECO:0000256" key="4">
    <source>
        <dbReference type="PROSITE-ProRule" id="PRU00221"/>
    </source>
</evidence>
<dbReference type="SUPFAM" id="SSF50978">
    <property type="entry name" value="WD40 repeat-like"/>
    <property type="match status" value="1"/>
</dbReference>
<evidence type="ECO:0000313" key="8">
    <source>
        <dbReference type="Proteomes" id="UP000383932"/>
    </source>
</evidence>
<dbReference type="EMBL" id="SSOP01000016">
    <property type="protein sequence ID" value="KAB5594826.1"/>
    <property type="molecule type" value="Genomic_DNA"/>
</dbReference>
<dbReference type="SMART" id="SM00320">
    <property type="entry name" value="WD40"/>
    <property type="match status" value="5"/>
</dbReference>
<dbReference type="Gene3D" id="2.130.10.10">
    <property type="entry name" value="YVTN repeat-like/Quinoprotein amine dehydrogenase"/>
    <property type="match status" value="2"/>
</dbReference>
<organism evidence="7 8">
    <name type="scientific">Ceratobasidium theobromae</name>
    <dbReference type="NCBI Taxonomy" id="1582974"/>
    <lineage>
        <taxon>Eukaryota</taxon>
        <taxon>Fungi</taxon>
        <taxon>Dikarya</taxon>
        <taxon>Basidiomycota</taxon>
        <taxon>Agaricomycotina</taxon>
        <taxon>Agaricomycetes</taxon>
        <taxon>Cantharellales</taxon>
        <taxon>Ceratobasidiaceae</taxon>
        <taxon>Ceratobasidium</taxon>
    </lineage>
</organism>
<accession>A0A5N5QUH4</accession>